<evidence type="ECO:0000256" key="1">
    <source>
        <dbReference type="SAM" id="MobiDB-lite"/>
    </source>
</evidence>
<feature type="region of interest" description="Disordered" evidence="1">
    <location>
        <begin position="1"/>
        <end position="49"/>
    </location>
</feature>
<gene>
    <name evidence="2" type="ORF">LTRI10_LOCUS36728</name>
</gene>
<dbReference type="Proteomes" id="UP001497516">
    <property type="component" value="Chromosome 6"/>
</dbReference>
<name>A0AAV2FEA9_9ROSI</name>
<evidence type="ECO:0000313" key="2">
    <source>
        <dbReference type="EMBL" id="CAL1396354.1"/>
    </source>
</evidence>
<dbReference type="AlphaFoldDB" id="A0AAV2FEA9"/>
<proteinExistence type="predicted"/>
<feature type="region of interest" description="Disordered" evidence="1">
    <location>
        <begin position="72"/>
        <end position="110"/>
    </location>
</feature>
<organism evidence="2 3">
    <name type="scientific">Linum trigynum</name>
    <dbReference type="NCBI Taxonomy" id="586398"/>
    <lineage>
        <taxon>Eukaryota</taxon>
        <taxon>Viridiplantae</taxon>
        <taxon>Streptophyta</taxon>
        <taxon>Embryophyta</taxon>
        <taxon>Tracheophyta</taxon>
        <taxon>Spermatophyta</taxon>
        <taxon>Magnoliopsida</taxon>
        <taxon>eudicotyledons</taxon>
        <taxon>Gunneridae</taxon>
        <taxon>Pentapetalae</taxon>
        <taxon>rosids</taxon>
        <taxon>fabids</taxon>
        <taxon>Malpighiales</taxon>
        <taxon>Linaceae</taxon>
        <taxon>Linum</taxon>
    </lineage>
</organism>
<protein>
    <submittedName>
        <fullName evidence="2">Uncharacterized protein</fullName>
    </submittedName>
</protein>
<keyword evidence="3" id="KW-1185">Reference proteome</keyword>
<dbReference type="EMBL" id="OZ034819">
    <property type="protein sequence ID" value="CAL1396354.1"/>
    <property type="molecule type" value="Genomic_DNA"/>
</dbReference>
<accession>A0AAV2FEA9</accession>
<reference evidence="2 3" key="1">
    <citation type="submission" date="2024-04" db="EMBL/GenBank/DDBJ databases">
        <authorList>
            <person name="Fracassetti M."/>
        </authorList>
    </citation>
    <scope>NUCLEOTIDE SEQUENCE [LARGE SCALE GENOMIC DNA]</scope>
</reference>
<sequence>MEAPGSGEKDGGAERQEPGTEVTKGADEHDGRGSPRVEESAQTEGAQLSKEELLQIIESQDHALEILKKEVEALKKGGGDPPTPGSKRRERYEEGEGASSLTRRTEEMGHLTRHLKSDYDDDNGWAQRRVGRGWGVRQPLAMSILAELPSSVIPALPSYDGTMDP</sequence>
<evidence type="ECO:0000313" key="3">
    <source>
        <dbReference type="Proteomes" id="UP001497516"/>
    </source>
</evidence>
<feature type="compositionally biased region" description="Basic and acidic residues" evidence="1">
    <location>
        <begin position="7"/>
        <end position="39"/>
    </location>
</feature>